<organism evidence="1 2">
    <name type="scientific">Cylindrotheca closterium</name>
    <dbReference type="NCBI Taxonomy" id="2856"/>
    <lineage>
        <taxon>Eukaryota</taxon>
        <taxon>Sar</taxon>
        <taxon>Stramenopiles</taxon>
        <taxon>Ochrophyta</taxon>
        <taxon>Bacillariophyta</taxon>
        <taxon>Bacillariophyceae</taxon>
        <taxon>Bacillariophycidae</taxon>
        <taxon>Bacillariales</taxon>
        <taxon>Bacillariaceae</taxon>
        <taxon>Cylindrotheca</taxon>
    </lineage>
</organism>
<proteinExistence type="predicted"/>
<reference evidence="1" key="1">
    <citation type="submission" date="2023-08" db="EMBL/GenBank/DDBJ databases">
        <authorList>
            <person name="Audoor S."/>
            <person name="Bilcke G."/>
        </authorList>
    </citation>
    <scope>NUCLEOTIDE SEQUENCE</scope>
</reference>
<comment type="caution">
    <text evidence="1">The sequence shown here is derived from an EMBL/GenBank/DDBJ whole genome shotgun (WGS) entry which is preliminary data.</text>
</comment>
<keyword evidence="2" id="KW-1185">Reference proteome</keyword>
<evidence type="ECO:0000313" key="2">
    <source>
        <dbReference type="Proteomes" id="UP001295423"/>
    </source>
</evidence>
<protein>
    <recommendedName>
        <fullName evidence="3">Reverse transcriptase Ty1/copia-type domain-containing protein</fullName>
    </recommendedName>
</protein>
<dbReference type="EMBL" id="CAKOGP040001001">
    <property type="protein sequence ID" value="CAJ1941169.1"/>
    <property type="molecule type" value="Genomic_DNA"/>
</dbReference>
<gene>
    <name evidence="1" type="ORF">CYCCA115_LOCUS7387</name>
</gene>
<evidence type="ECO:0000313" key="1">
    <source>
        <dbReference type="EMBL" id="CAJ1941169.1"/>
    </source>
</evidence>
<dbReference type="Proteomes" id="UP001295423">
    <property type="component" value="Unassembled WGS sequence"/>
</dbReference>
<dbReference type="AlphaFoldDB" id="A0AAD2CS01"/>
<dbReference type="CDD" id="cd09272">
    <property type="entry name" value="RNase_HI_RT_Ty1"/>
    <property type="match status" value="1"/>
</dbReference>
<name>A0AAD2CS01_9STRA</name>
<evidence type="ECO:0008006" key="3">
    <source>
        <dbReference type="Google" id="ProtNLM"/>
    </source>
</evidence>
<accession>A0AAD2CS01</accession>
<dbReference type="PANTHER" id="PTHR11439">
    <property type="entry name" value="GAG-POL-RELATED RETROTRANSPOSON"/>
    <property type="match status" value="1"/>
</dbReference>
<sequence length="275" mass="31534">MEGIGKLFKFKKRKIELPESYLGARLDGVDMWTMSSYDYVVAAVKNVKETLKAPMEGHMEQALRIFAFLGTFPKLTLYYDYRAPNLDYSKSRSSRENFQAYYRDAKEEIPHNAPKPRGQSIGSTAWVDASHGANKKTRKSHTGYVIFLNRAPILWHSKRQNTIEASTFGSEFIALKACIEAITHLRFKLRMFGIPLEDEPTHIFCDNESVVTNATKVESTLNKKHNCIAYHYTRWNVAAGVVDVSWTPGMLNLADAFTKQLTLERRGRLYGEWTY</sequence>
<dbReference type="PANTHER" id="PTHR11439:SF483">
    <property type="entry name" value="PEPTIDE SYNTHASE GLIP-LIKE, PUTATIVE (AFU_ORTHOLOGUE AFUA_3G12920)-RELATED"/>
    <property type="match status" value="1"/>
</dbReference>